<evidence type="ECO:0000259" key="7">
    <source>
        <dbReference type="PROSITE" id="PS50304"/>
    </source>
</evidence>
<evidence type="ECO:0000256" key="2">
    <source>
        <dbReference type="ARBA" id="ARBA00022771"/>
    </source>
</evidence>
<feature type="domain" description="Tudor" evidence="7">
    <location>
        <begin position="1197"/>
        <end position="1258"/>
    </location>
</feature>
<proteinExistence type="predicted"/>
<dbReference type="PANTHER" id="PTHR22948">
    <property type="entry name" value="TUDOR DOMAIN CONTAINING PROTEIN"/>
    <property type="match status" value="1"/>
</dbReference>
<dbReference type="Pfam" id="PF00567">
    <property type="entry name" value="TUDOR"/>
    <property type="match status" value="4"/>
</dbReference>
<dbReference type="Proteomes" id="UP000000305">
    <property type="component" value="Unassembled WGS sequence"/>
</dbReference>
<evidence type="ECO:0000259" key="6">
    <source>
        <dbReference type="PROSITE" id="PS50119"/>
    </source>
</evidence>
<feature type="domain" description="Tudor" evidence="7">
    <location>
        <begin position="949"/>
        <end position="1008"/>
    </location>
</feature>
<dbReference type="InterPro" id="IPR000315">
    <property type="entry name" value="Znf_B-box"/>
</dbReference>
<dbReference type="eggNOG" id="KOG2039">
    <property type="taxonomic scope" value="Eukaryota"/>
</dbReference>
<dbReference type="InterPro" id="IPR035437">
    <property type="entry name" value="SNase_OB-fold_sf"/>
</dbReference>
<dbReference type="HOGENOM" id="CLU_259699_0_0_1"/>
<dbReference type="PROSITE" id="PS50304">
    <property type="entry name" value="TUDOR"/>
    <property type="match status" value="3"/>
</dbReference>
<organism evidence="8 9">
    <name type="scientific">Daphnia pulex</name>
    <name type="common">Water flea</name>
    <dbReference type="NCBI Taxonomy" id="6669"/>
    <lineage>
        <taxon>Eukaryota</taxon>
        <taxon>Metazoa</taxon>
        <taxon>Ecdysozoa</taxon>
        <taxon>Arthropoda</taxon>
        <taxon>Crustacea</taxon>
        <taxon>Branchiopoda</taxon>
        <taxon>Diplostraca</taxon>
        <taxon>Cladocera</taxon>
        <taxon>Anomopoda</taxon>
        <taxon>Daphniidae</taxon>
        <taxon>Daphnia</taxon>
    </lineage>
</organism>
<dbReference type="CDD" id="cd20379">
    <property type="entry name" value="Tudor_dTUD-like"/>
    <property type="match status" value="1"/>
</dbReference>
<dbReference type="SMART" id="SM00333">
    <property type="entry name" value="TUDOR"/>
    <property type="match status" value="4"/>
</dbReference>
<evidence type="ECO:0000313" key="8">
    <source>
        <dbReference type="EMBL" id="EFX82282.1"/>
    </source>
</evidence>
<keyword evidence="3" id="KW-0862">Zinc</keyword>
<evidence type="ECO:0000256" key="5">
    <source>
        <dbReference type="SAM" id="MobiDB-lite"/>
    </source>
</evidence>
<gene>
    <name evidence="8" type="ORF">DAPPUDRAFT_302657</name>
</gene>
<dbReference type="Gene3D" id="3.30.160.60">
    <property type="entry name" value="Classic Zinc Finger"/>
    <property type="match status" value="1"/>
</dbReference>
<reference evidence="8 9" key="1">
    <citation type="journal article" date="2011" name="Science">
        <title>The ecoresponsive genome of Daphnia pulex.</title>
        <authorList>
            <person name="Colbourne J.K."/>
            <person name="Pfrender M.E."/>
            <person name="Gilbert D."/>
            <person name="Thomas W.K."/>
            <person name="Tucker A."/>
            <person name="Oakley T.H."/>
            <person name="Tokishita S."/>
            <person name="Aerts A."/>
            <person name="Arnold G.J."/>
            <person name="Basu M.K."/>
            <person name="Bauer D.J."/>
            <person name="Caceres C.E."/>
            <person name="Carmel L."/>
            <person name="Casola C."/>
            <person name="Choi J.H."/>
            <person name="Detter J.C."/>
            <person name="Dong Q."/>
            <person name="Dusheyko S."/>
            <person name="Eads B.D."/>
            <person name="Frohlich T."/>
            <person name="Geiler-Samerotte K.A."/>
            <person name="Gerlach D."/>
            <person name="Hatcher P."/>
            <person name="Jogdeo S."/>
            <person name="Krijgsveld J."/>
            <person name="Kriventseva E.V."/>
            <person name="Kultz D."/>
            <person name="Laforsch C."/>
            <person name="Lindquist E."/>
            <person name="Lopez J."/>
            <person name="Manak J.R."/>
            <person name="Muller J."/>
            <person name="Pangilinan J."/>
            <person name="Patwardhan R.P."/>
            <person name="Pitluck S."/>
            <person name="Pritham E.J."/>
            <person name="Rechtsteiner A."/>
            <person name="Rho M."/>
            <person name="Rogozin I.B."/>
            <person name="Sakarya O."/>
            <person name="Salamov A."/>
            <person name="Schaack S."/>
            <person name="Shapiro H."/>
            <person name="Shiga Y."/>
            <person name="Skalitzky C."/>
            <person name="Smith Z."/>
            <person name="Souvorov A."/>
            <person name="Sung W."/>
            <person name="Tang Z."/>
            <person name="Tsuchiya D."/>
            <person name="Tu H."/>
            <person name="Vos H."/>
            <person name="Wang M."/>
            <person name="Wolf Y.I."/>
            <person name="Yamagata H."/>
            <person name="Yamada T."/>
            <person name="Ye Y."/>
            <person name="Shaw J.R."/>
            <person name="Andrews J."/>
            <person name="Crease T.J."/>
            <person name="Tang H."/>
            <person name="Lucas S.M."/>
            <person name="Robertson H.M."/>
            <person name="Bork P."/>
            <person name="Koonin E.V."/>
            <person name="Zdobnov E.M."/>
            <person name="Grigoriev I.V."/>
            <person name="Lynch M."/>
            <person name="Boore J.L."/>
        </authorList>
    </citation>
    <scope>NUCLEOTIDE SEQUENCE [LARGE SCALE GENOMIC DNA]</scope>
</reference>
<evidence type="ECO:0000256" key="4">
    <source>
        <dbReference type="PROSITE-ProRule" id="PRU00024"/>
    </source>
</evidence>
<dbReference type="PANTHER" id="PTHR22948:SF76">
    <property type="entry name" value="FI20010P1-RELATED"/>
    <property type="match status" value="1"/>
</dbReference>
<dbReference type="PROSITE" id="PS50119">
    <property type="entry name" value="ZF_BBOX"/>
    <property type="match status" value="1"/>
</dbReference>
<sequence>MRCGLPLTLHCGHGVCYHCIVSKRSHPKHGTVSSNKGPDSTTISCAVCKCVSVIPHEAVQNVLAVINCYQLGLIQLNELGIDMAAENIGFRDGSRGLFVPSSPELVVERPQLLNPPGKCPIHNTSIDFWCYNDEVLLCGGCRISCHLGHDVVRLLDRNKEELESFYGAADEAVELVGNMKKTCSYIKGQSERVKLEYDLLIKQLRGHFAELHTLLASREQQMQHELFQRFQERTGSLNNAERHIREGQLDLSKRLQKATKAVSSDIPPSRSAIARLTESIRQSNSCKNLVDETRENVNSVTLSALFEPDEEYIHHLRHDPVATVRSEYEGSSYWNRLLSQFDDFKQEKDRQFLDHLSSTSPCEPTEKKRARKHMNSSPLAINHYQSGMQLTGRVVHDEDTCFYIQVHSSPNPDGDGGRGELKKLQTQIQTCEKNPAPRLSELQLGQLVAGRFHGKWYRALIEEINFNCDDLAIFFVDYGNRKFATVQTIRLLGDGMSDLPAQAVRCSQTDSQTSVSHSEPKFVNVHVVRVHPGGVGRSDGQEYTLWVTVCPSPVDENITNTITPPKEPVDPFTAYTPMSIHKAVRTLPTPPPPEAIVAKRKRFPAKDWVPRTPRSGPSDLPYDHHPAPAPVPSTHSSVKSAFRASPVPSQSPVYVPPPPALYEGQENRFRTKVVVSHLNSTGEFYIQIDKAQEMYVNLTRQLDVHFANSSLLLEQLNQADMKTIGLICAANVDGHWNRCRIVDIVDDKTVTLYLTDVGKKIKVDCTQLYRLSHPRWMETPALALECRLWGVRPTGHMTKWSGSATDKMRERIKKCSALFVQVYFVQEELDDTGLFQSVHYIRFYYEYIKPGGPLEFDQTLTGCLNDELLDRGLALRDQMLVTLQPSPKRWLPSVTLPPELEGALPIWMDDDGRLYFHRPTGPTNHVSVINKLINWHYDKSTPTPADLAHWVKDEPCIVLYTDQKWYRAIVLTADDEATSAFVLFVDYGNPEKVSYENMRKSLLCYEYPIQASRCRLSRYPGPETKPTEVELEMLTQVLIDKKITVRVLEPATSGSDPVVDIWFPDEGAKDLKDYSSNCARNTGTPAPTLPLSTVDLDDSIFDANSSDFSDDVYPIFNFDVFHESREMDVYRPLFIPRRVWLPIRIISFDYEQCQGVFSPERLSFGDSPHQWQEQVEGYARLSAELQRAAPLFPDLDVVESGSPCTCRYPEDGRWQRGKVLGYDDDNLEYLRIELVDMGMTVKLRKYKIKQLATEYLGLPRHSAKAKMSYAAVPSWHPPDLSFIRSRYRNGKHSFVSFFREVNEPLQMKLLYKDCQGKLIPAIE</sequence>
<dbReference type="GO" id="GO:0005737">
    <property type="term" value="C:cytoplasm"/>
    <property type="evidence" value="ECO:0007669"/>
    <property type="project" value="UniProtKB-ARBA"/>
</dbReference>
<dbReference type="STRING" id="6669.E9GEK7"/>
<feature type="region of interest" description="Disordered" evidence="5">
    <location>
        <begin position="356"/>
        <end position="375"/>
    </location>
</feature>
<feature type="domain" description="Tudor" evidence="7">
    <location>
        <begin position="441"/>
        <end position="499"/>
    </location>
</feature>
<dbReference type="Pfam" id="PF00643">
    <property type="entry name" value="zf-B_box"/>
    <property type="match status" value="1"/>
</dbReference>
<dbReference type="SMART" id="SM00336">
    <property type="entry name" value="BBOX"/>
    <property type="match status" value="1"/>
</dbReference>
<dbReference type="InterPro" id="IPR017907">
    <property type="entry name" value="Znf_RING_CS"/>
</dbReference>
<dbReference type="GO" id="GO:0008270">
    <property type="term" value="F:zinc ion binding"/>
    <property type="evidence" value="ECO:0007669"/>
    <property type="project" value="UniProtKB-KW"/>
</dbReference>
<accession>E9GEK7</accession>
<dbReference type="InterPro" id="IPR050621">
    <property type="entry name" value="Tudor_domain_containing"/>
</dbReference>
<feature type="domain" description="B box-type" evidence="6">
    <location>
        <begin position="114"/>
        <end position="154"/>
    </location>
</feature>
<evidence type="ECO:0008006" key="10">
    <source>
        <dbReference type="Google" id="ProtNLM"/>
    </source>
</evidence>
<dbReference type="Gene3D" id="2.30.30.140">
    <property type="match status" value="4"/>
</dbReference>
<dbReference type="InParanoid" id="E9GEK7"/>
<dbReference type="SUPFAM" id="SSF63748">
    <property type="entry name" value="Tudor/PWWP/MBT"/>
    <property type="match status" value="4"/>
</dbReference>
<dbReference type="OrthoDB" id="5800423at2759"/>
<evidence type="ECO:0000256" key="3">
    <source>
        <dbReference type="ARBA" id="ARBA00022833"/>
    </source>
</evidence>
<dbReference type="InterPro" id="IPR002999">
    <property type="entry name" value="Tudor"/>
</dbReference>
<dbReference type="KEGG" id="dpx:DAPPUDRAFT_302657"/>
<keyword evidence="1" id="KW-0479">Metal-binding</keyword>
<keyword evidence="9" id="KW-1185">Reference proteome</keyword>
<dbReference type="PROSITE" id="PS00518">
    <property type="entry name" value="ZF_RING_1"/>
    <property type="match status" value="1"/>
</dbReference>
<evidence type="ECO:0000313" key="9">
    <source>
        <dbReference type="Proteomes" id="UP000000305"/>
    </source>
</evidence>
<dbReference type="CDD" id="cd19769">
    <property type="entry name" value="Bbox2_TRIM16-like"/>
    <property type="match status" value="1"/>
</dbReference>
<dbReference type="EMBL" id="GL732540">
    <property type="protein sequence ID" value="EFX82282.1"/>
    <property type="molecule type" value="Genomic_DNA"/>
</dbReference>
<dbReference type="Gene3D" id="2.40.50.90">
    <property type="match status" value="1"/>
</dbReference>
<dbReference type="SUPFAM" id="SSF57845">
    <property type="entry name" value="B-box zinc-binding domain"/>
    <property type="match status" value="1"/>
</dbReference>
<keyword evidence="2 4" id="KW-0863">Zinc-finger</keyword>
<evidence type="ECO:0000256" key="1">
    <source>
        <dbReference type="ARBA" id="ARBA00022723"/>
    </source>
</evidence>
<feature type="region of interest" description="Disordered" evidence="5">
    <location>
        <begin position="606"/>
        <end position="636"/>
    </location>
</feature>
<protein>
    <recommendedName>
        <fullName evidence="10">Tudor domain-containing protein</fullName>
    </recommendedName>
</protein>
<name>E9GEK7_DAPPU</name>